<keyword evidence="3" id="KW-1185">Reference proteome</keyword>
<dbReference type="Proteomes" id="UP000559256">
    <property type="component" value="Unassembled WGS sequence"/>
</dbReference>
<reference evidence="2 3" key="1">
    <citation type="journal article" date="2020" name="ISME J.">
        <title>Uncovering the hidden diversity of litter-decomposition mechanisms in mushroom-forming fungi.</title>
        <authorList>
            <person name="Floudas D."/>
            <person name="Bentzer J."/>
            <person name="Ahren D."/>
            <person name="Johansson T."/>
            <person name="Persson P."/>
            <person name="Tunlid A."/>
        </authorList>
    </citation>
    <scope>NUCLEOTIDE SEQUENCE [LARGE SCALE GENOMIC DNA]</scope>
    <source>
        <strain evidence="2 3">CBS 291.85</strain>
    </source>
</reference>
<evidence type="ECO:0000256" key="1">
    <source>
        <dbReference type="SAM" id="MobiDB-lite"/>
    </source>
</evidence>
<dbReference type="EMBL" id="JAACJM010000139">
    <property type="protein sequence ID" value="KAF5343489.1"/>
    <property type="molecule type" value="Genomic_DNA"/>
</dbReference>
<feature type="region of interest" description="Disordered" evidence="1">
    <location>
        <begin position="109"/>
        <end position="142"/>
    </location>
</feature>
<protein>
    <submittedName>
        <fullName evidence="2">Uncharacterized protein</fullName>
    </submittedName>
</protein>
<name>A0A8H5CKL9_9AGAR</name>
<evidence type="ECO:0000313" key="2">
    <source>
        <dbReference type="EMBL" id="KAF5343489.1"/>
    </source>
</evidence>
<comment type="caution">
    <text evidence="2">The sequence shown here is derived from an EMBL/GenBank/DDBJ whole genome shotgun (WGS) entry which is preliminary data.</text>
</comment>
<dbReference type="OrthoDB" id="9977870at2759"/>
<sequence length="142" mass="16023">MDASDLMLIAQLALNDLDTLRKPHGLEPTDQEIAFQFQAEECSYIVDSLRVALSLQGAMERDIVVIERIRVIDQGIVDDRRSAEALSRGEQLPQMSDAQQSLEELRIEDESEVRQEYDDPSEYVSEPGTPVLRPQDNAHAAR</sequence>
<evidence type="ECO:0000313" key="3">
    <source>
        <dbReference type="Proteomes" id="UP000559256"/>
    </source>
</evidence>
<organism evidence="2 3">
    <name type="scientific">Tetrapyrgos nigripes</name>
    <dbReference type="NCBI Taxonomy" id="182062"/>
    <lineage>
        <taxon>Eukaryota</taxon>
        <taxon>Fungi</taxon>
        <taxon>Dikarya</taxon>
        <taxon>Basidiomycota</taxon>
        <taxon>Agaricomycotina</taxon>
        <taxon>Agaricomycetes</taxon>
        <taxon>Agaricomycetidae</taxon>
        <taxon>Agaricales</taxon>
        <taxon>Marasmiineae</taxon>
        <taxon>Marasmiaceae</taxon>
        <taxon>Tetrapyrgos</taxon>
    </lineage>
</organism>
<proteinExistence type="predicted"/>
<dbReference type="AlphaFoldDB" id="A0A8H5CKL9"/>
<gene>
    <name evidence="2" type="ORF">D9758_015644</name>
</gene>
<accession>A0A8H5CKL9</accession>